<keyword evidence="8" id="KW-0406">Ion transport</keyword>
<evidence type="ECO:0000256" key="12">
    <source>
        <dbReference type="SAM" id="Phobius"/>
    </source>
</evidence>
<evidence type="ECO:0000256" key="10">
    <source>
        <dbReference type="ARBA" id="ARBA00023303"/>
    </source>
</evidence>
<comment type="subcellular location">
    <subcellularLocation>
        <location evidence="1">Membrane</location>
        <topology evidence="1">Multi-pass membrane protein</topology>
    </subcellularLocation>
</comment>
<accession>A0AAN9YZC2</accession>
<feature type="transmembrane region" description="Helical" evidence="12">
    <location>
        <begin position="606"/>
        <end position="626"/>
    </location>
</feature>
<feature type="repeat" description="ANK" evidence="11">
    <location>
        <begin position="195"/>
        <end position="227"/>
    </location>
</feature>
<sequence>MIRKRFPELVRFLPPRRLESLASPDPHVQLLAALQHRDLPVFRALLHHDAVDPNNWYDDPYYCTCLELACRQHRSENFVAALIEAGADPDTSNRIYGIPAVHQATENANHQALAVLIRQGHARLDVTDRSKHTALHVAAQKQCASQEELENIQRCISLLLEHDEAAAETLSRANWYDAVDATLRPRIDIDAQDEFGDTALHDAAHYGNQQVVLALLRRGANIMKKNQDGDPPLAFIDAKTLDQFLDEQIKSNGLSPLSQDYQVIIRYTFLEPSTEKATGRSEMDALRYISRSRDLRPLLRHPVINSFLNLKWYMVRWFFYINLIVYTLFVTLITAYILLINVDDEDITNCTMINITRKESSPKIMDVVDPEKSSLVLNLECKEFDENCTQNHVRQLSLSDVDKLQVASLVKAVFGNKRRCVHQHDDPKHLSAEEFAAHCLRIPCIYLLIGLVLREMVQCATGWKRYAKDWENVIEFLMIIVCAIALSSDWDASNFKQHISAMAILLTWTELVFMTGRLPYLSVQLEMLKKVSFTFLRFMAWYSLLVVAFALSFYTLFRRSKEYDPESKEAFFLDPGLSVIKTIIMMVGEFEASELVFDSVPGTSHAVFIIFVFLIAIILLNLLNGLAVYDTQAIKEDAVVLGLVSMVKLVAYLEMMLIKIAVATQCMYKGLYREVLEPRIRLFRTDLSKKQIHAFPNSGEIKFLLDAATTARFKGFRMERDIMVKATDIVTEKKQVSDIEQVKRRLNKFQIKFEEIESKQSKTHELLIEALESLSKFQKTVRESTI</sequence>
<organism evidence="14 15">
    <name type="scientific">Gryllus longicercus</name>
    <dbReference type="NCBI Taxonomy" id="2509291"/>
    <lineage>
        <taxon>Eukaryota</taxon>
        <taxon>Metazoa</taxon>
        <taxon>Ecdysozoa</taxon>
        <taxon>Arthropoda</taxon>
        <taxon>Hexapoda</taxon>
        <taxon>Insecta</taxon>
        <taxon>Pterygota</taxon>
        <taxon>Neoptera</taxon>
        <taxon>Polyneoptera</taxon>
        <taxon>Orthoptera</taxon>
        <taxon>Ensifera</taxon>
        <taxon>Gryllidea</taxon>
        <taxon>Grylloidea</taxon>
        <taxon>Gryllidae</taxon>
        <taxon>Gryllinae</taxon>
        <taxon>Gryllus</taxon>
    </lineage>
</organism>
<evidence type="ECO:0000256" key="11">
    <source>
        <dbReference type="PROSITE-ProRule" id="PRU00023"/>
    </source>
</evidence>
<evidence type="ECO:0000256" key="2">
    <source>
        <dbReference type="ARBA" id="ARBA00022448"/>
    </source>
</evidence>
<reference evidence="14 15" key="1">
    <citation type="submission" date="2024-03" db="EMBL/GenBank/DDBJ databases">
        <title>The genome assembly and annotation of the cricket Gryllus longicercus Weissman &amp; Gray.</title>
        <authorList>
            <person name="Szrajer S."/>
            <person name="Gray D."/>
            <person name="Ylla G."/>
        </authorList>
    </citation>
    <scope>NUCLEOTIDE SEQUENCE [LARGE SCALE GENOMIC DNA]</scope>
    <source>
        <strain evidence="14">DAG 2021-001</strain>
        <tissue evidence="14">Whole body minus gut</tissue>
    </source>
</reference>
<keyword evidence="9 12" id="KW-0472">Membrane</keyword>
<keyword evidence="7 11" id="KW-0040">ANK repeat</keyword>
<dbReference type="EMBL" id="JAZDUA010000620">
    <property type="protein sequence ID" value="KAK7790519.1"/>
    <property type="molecule type" value="Genomic_DNA"/>
</dbReference>
<keyword evidence="15" id="KW-1185">Reference proteome</keyword>
<evidence type="ECO:0000256" key="6">
    <source>
        <dbReference type="ARBA" id="ARBA00022989"/>
    </source>
</evidence>
<dbReference type="Proteomes" id="UP001378592">
    <property type="component" value="Unassembled WGS sequence"/>
</dbReference>
<dbReference type="InterPro" id="IPR002110">
    <property type="entry name" value="Ankyrin_rpt"/>
</dbReference>
<dbReference type="Gene3D" id="1.25.40.20">
    <property type="entry name" value="Ankyrin repeat-containing domain"/>
    <property type="match status" value="1"/>
</dbReference>
<proteinExistence type="predicted"/>
<dbReference type="InterPro" id="IPR005821">
    <property type="entry name" value="Ion_trans_dom"/>
</dbReference>
<dbReference type="SMART" id="SM00248">
    <property type="entry name" value="ANK"/>
    <property type="match status" value="4"/>
</dbReference>
<feature type="transmembrane region" description="Helical" evidence="12">
    <location>
        <begin position="638"/>
        <end position="658"/>
    </location>
</feature>
<dbReference type="InterPro" id="IPR052076">
    <property type="entry name" value="TRP_cation_channel"/>
</dbReference>
<evidence type="ECO:0000256" key="4">
    <source>
        <dbReference type="ARBA" id="ARBA00022692"/>
    </source>
</evidence>
<dbReference type="PROSITE" id="PS50088">
    <property type="entry name" value="ANK_REPEAT"/>
    <property type="match status" value="1"/>
</dbReference>
<dbReference type="GO" id="GO:0005216">
    <property type="term" value="F:monoatomic ion channel activity"/>
    <property type="evidence" value="ECO:0007669"/>
    <property type="project" value="InterPro"/>
</dbReference>
<keyword evidence="5" id="KW-0677">Repeat</keyword>
<dbReference type="Pfam" id="PF00520">
    <property type="entry name" value="Ion_trans"/>
    <property type="match status" value="1"/>
</dbReference>
<keyword evidence="3" id="KW-0716">Sensory transduction</keyword>
<gene>
    <name evidence="14" type="ORF">R5R35_005264</name>
</gene>
<dbReference type="PROSITE" id="PS50297">
    <property type="entry name" value="ANK_REP_REGION"/>
    <property type="match status" value="1"/>
</dbReference>
<evidence type="ECO:0000256" key="7">
    <source>
        <dbReference type="ARBA" id="ARBA00023043"/>
    </source>
</evidence>
<keyword evidence="10" id="KW-0407">Ion channel</keyword>
<evidence type="ECO:0000259" key="13">
    <source>
        <dbReference type="Pfam" id="PF00520"/>
    </source>
</evidence>
<dbReference type="InterPro" id="IPR036770">
    <property type="entry name" value="Ankyrin_rpt-contain_sf"/>
</dbReference>
<dbReference type="PANTHER" id="PTHR47143:SF4">
    <property type="entry name" value="TRANSIENT RECEPTOR POTENTIAL CATION CHANNEL PROTEIN PAINLESS"/>
    <property type="match status" value="1"/>
</dbReference>
<dbReference type="PANTHER" id="PTHR47143">
    <property type="entry name" value="TRANSIENT RECEPTOR POTENTIAL CATION CHANNEL PROTEIN PAINLESS"/>
    <property type="match status" value="1"/>
</dbReference>
<dbReference type="SUPFAM" id="SSF48403">
    <property type="entry name" value="Ankyrin repeat"/>
    <property type="match status" value="1"/>
</dbReference>
<comment type="caution">
    <text evidence="14">The sequence shown here is derived from an EMBL/GenBank/DDBJ whole genome shotgun (WGS) entry which is preliminary data.</text>
</comment>
<evidence type="ECO:0000256" key="5">
    <source>
        <dbReference type="ARBA" id="ARBA00022737"/>
    </source>
</evidence>
<keyword evidence="6 12" id="KW-1133">Transmembrane helix</keyword>
<feature type="transmembrane region" description="Helical" evidence="12">
    <location>
        <begin position="473"/>
        <end position="490"/>
    </location>
</feature>
<evidence type="ECO:0000313" key="15">
    <source>
        <dbReference type="Proteomes" id="UP001378592"/>
    </source>
</evidence>
<feature type="transmembrane region" description="Helical" evidence="12">
    <location>
        <begin position="317"/>
        <end position="339"/>
    </location>
</feature>
<evidence type="ECO:0000256" key="3">
    <source>
        <dbReference type="ARBA" id="ARBA00022606"/>
    </source>
</evidence>
<dbReference type="AlphaFoldDB" id="A0AAN9YZC2"/>
<feature type="transmembrane region" description="Helical" evidence="12">
    <location>
        <begin position="502"/>
        <end position="523"/>
    </location>
</feature>
<evidence type="ECO:0000256" key="8">
    <source>
        <dbReference type="ARBA" id="ARBA00023065"/>
    </source>
</evidence>
<feature type="transmembrane region" description="Helical" evidence="12">
    <location>
        <begin position="535"/>
        <end position="557"/>
    </location>
</feature>
<name>A0AAN9YZC2_9ORTH</name>
<keyword evidence="2" id="KW-0813">Transport</keyword>
<evidence type="ECO:0000256" key="1">
    <source>
        <dbReference type="ARBA" id="ARBA00004141"/>
    </source>
</evidence>
<feature type="domain" description="Ion transport" evidence="13">
    <location>
        <begin position="458"/>
        <end position="637"/>
    </location>
</feature>
<protein>
    <recommendedName>
        <fullName evidence="13">Ion transport domain-containing protein</fullName>
    </recommendedName>
</protein>
<evidence type="ECO:0000256" key="9">
    <source>
        <dbReference type="ARBA" id="ARBA00023136"/>
    </source>
</evidence>
<dbReference type="Pfam" id="PF12796">
    <property type="entry name" value="Ank_2"/>
    <property type="match status" value="1"/>
</dbReference>
<dbReference type="Pfam" id="PF00023">
    <property type="entry name" value="Ank"/>
    <property type="match status" value="1"/>
</dbReference>
<dbReference type="GO" id="GO:0034703">
    <property type="term" value="C:cation channel complex"/>
    <property type="evidence" value="ECO:0007669"/>
    <property type="project" value="UniProtKB-ARBA"/>
</dbReference>
<evidence type="ECO:0000313" key="14">
    <source>
        <dbReference type="EMBL" id="KAK7790519.1"/>
    </source>
</evidence>
<keyword evidence="4 12" id="KW-0812">Transmembrane</keyword>